<dbReference type="InterPro" id="IPR016195">
    <property type="entry name" value="Pol/histidinol_Pase-like"/>
</dbReference>
<name>A0A2S5TFE6_9GAMM</name>
<evidence type="ECO:0000256" key="3">
    <source>
        <dbReference type="ARBA" id="ARBA00012417"/>
    </source>
</evidence>
<dbReference type="Pfam" id="PF14579">
    <property type="entry name" value="HHH_6"/>
    <property type="match status" value="1"/>
</dbReference>
<dbReference type="InterPro" id="IPR040982">
    <property type="entry name" value="DNA_pol3_finger"/>
</dbReference>
<dbReference type="GO" id="GO:0003676">
    <property type="term" value="F:nucleic acid binding"/>
    <property type="evidence" value="ECO:0007669"/>
    <property type="project" value="InterPro"/>
</dbReference>
<evidence type="ECO:0000313" key="15">
    <source>
        <dbReference type="EMBL" id="PPE73704.1"/>
    </source>
</evidence>
<keyword evidence="16" id="KW-1185">Reference proteome</keyword>
<dbReference type="InterPro" id="IPR023073">
    <property type="entry name" value="DnaE2"/>
</dbReference>
<dbReference type="Pfam" id="PF07733">
    <property type="entry name" value="DNA_pol3_alpha"/>
    <property type="match status" value="1"/>
</dbReference>
<protein>
    <recommendedName>
        <fullName evidence="4 13">Error-prone DNA polymerase</fullName>
        <ecNumber evidence="3 13">2.7.7.7</ecNumber>
    </recommendedName>
</protein>
<evidence type="ECO:0000256" key="6">
    <source>
        <dbReference type="ARBA" id="ARBA00022679"/>
    </source>
</evidence>
<dbReference type="OrthoDB" id="9803237at2"/>
<keyword evidence="10 13" id="KW-0239">DNA-directed DNA polymerase</keyword>
<dbReference type="NCBIfam" id="NF004225">
    <property type="entry name" value="PRK05672.1"/>
    <property type="match status" value="1"/>
</dbReference>
<dbReference type="GO" id="GO:0008408">
    <property type="term" value="F:3'-5' exonuclease activity"/>
    <property type="evidence" value="ECO:0007669"/>
    <property type="project" value="InterPro"/>
</dbReference>
<dbReference type="GO" id="GO:0006260">
    <property type="term" value="P:DNA replication"/>
    <property type="evidence" value="ECO:0007669"/>
    <property type="project" value="UniProtKB-KW"/>
</dbReference>
<dbReference type="Gene3D" id="3.20.20.140">
    <property type="entry name" value="Metal-dependent hydrolases"/>
    <property type="match status" value="1"/>
</dbReference>
<gene>
    <name evidence="13 15" type="primary">dnaE2</name>
    <name evidence="15" type="ORF">C3942_12995</name>
</gene>
<evidence type="ECO:0000259" key="14">
    <source>
        <dbReference type="SMART" id="SM00481"/>
    </source>
</evidence>
<evidence type="ECO:0000313" key="16">
    <source>
        <dbReference type="Proteomes" id="UP000238220"/>
    </source>
</evidence>
<evidence type="ECO:0000256" key="12">
    <source>
        <dbReference type="ARBA" id="ARBA00049244"/>
    </source>
</evidence>
<dbReference type="EC" id="2.7.7.7" evidence="3 13"/>
<comment type="subcellular location">
    <subcellularLocation>
        <location evidence="1 13">Cytoplasm</location>
    </subcellularLocation>
</comment>
<comment type="catalytic activity">
    <reaction evidence="12 13">
        <text>DNA(n) + a 2'-deoxyribonucleoside 5'-triphosphate = DNA(n+1) + diphosphate</text>
        <dbReference type="Rhea" id="RHEA:22508"/>
        <dbReference type="Rhea" id="RHEA-COMP:17339"/>
        <dbReference type="Rhea" id="RHEA-COMP:17340"/>
        <dbReference type="ChEBI" id="CHEBI:33019"/>
        <dbReference type="ChEBI" id="CHEBI:61560"/>
        <dbReference type="ChEBI" id="CHEBI:173112"/>
        <dbReference type="EC" id="2.7.7.7"/>
    </reaction>
</comment>
<evidence type="ECO:0000256" key="9">
    <source>
        <dbReference type="ARBA" id="ARBA00022763"/>
    </source>
</evidence>
<keyword evidence="11 13" id="KW-0234">DNA repair</keyword>
<evidence type="ECO:0000256" key="4">
    <source>
        <dbReference type="ARBA" id="ARBA00017273"/>
    </source>
</evidence>
<accession>A0A2S5TFE6</accession>
<dbReference type="Proteomes" id="UP000238220">
    <property type="component" value="Unassembled WGS sequence"/>
</dbReference>
<sequence length="1022" mass="114311">MSYAELHCLSNFSFQRGASHAKELVDRAQALGYAALAITDECSLAGIVRAHDAAQEAGLKLLVGSEFRLPDGLQLVLLAPDHDAYSQLCRLITLARRQADKGSYRLERADLQQGLDRCLAIWIPGSVIRGSDAHWLREHFPSRGWIGITQLLQADDAERMDTLLVLGREAGLPCAATGGVHYHVRERRRLHDVMTAIRLRCSVAEAGHELFPNGERHLRPLETLRKLYPRELLAETLRIAERCTFKLTELRYRYPREVVPPGYTPIGYLRHLVQEGSIRRWPGGTLPKVGKQLDQELQLIEELGYEHYFLTVADIVREAREMGILCQGRGSAANSAVCYALHVTEMDPAISNLLFGRFLSRERGEPPDIDVDFEHQRREEVMQYVYRRYGRERAALAATVIRYQPRSALRDVGRALGFSPDHIDALAKSMYWFDDAAKMVERFGQLGIDPEAPMSRNLLAFVQELLEFPRHLSQHVGGFVISEAPLHTLVPVENAAMEDRTIIQWDKDDLESLKLLKVDCLALGMLSALRRCFDLLAPLPGAPRRMQDIADGDHATYDMLGKADSVGVFQVESRAQMSMLPRLKPASHYDLTIQVAIVRPGPIQGDMVHPYLRRRSGKEKVDYPSEALEKVLKRTLGVPLFQEQVMEIAMVAASFTPGEADNLRRSMAAWKRRGGLEHLQGKLIGGMLKNGYTQEFAERIYQQILGFGDYGFPESHAAGFAKLAYVSAWLKCHHPAAFCAALINSWPMGFYAPAQLMADARRHGVEFRPVDVLHSDWDCTLEPPAARHPAVRLGLRMVSGFSEEDGLALMQARRGRPFSSVDDLAHRLKLSRKSLDALARADALAALGGHRHRARWATLGSERLPGMLAGHAAVEAPVELRTPTEGQDIVADYRSTGLTLRRHPLAVLRPKLDRLRVRRAAELPGLRSGQTVRVAGIVTHRQRPGTASGVIFMSIEDETGVANLIVWPRTQEELRHEIIGSTLVVVSGKLQAADGVINVVMEKARDYSRWLGGMTLESRDFR</sequence>
<dbReference type="InterPro" id="IPR004805">
    <property type="entry name" value="DnaE2/DnaE/PolC"/>
</dbReference>
<dbReference type="GO" id="GO:0003887">
    <property type="term" value="F:DNA-directed DNA polymerase activity"/>
    <property type="evidence" value="ECO:0007669"/>
    <property type="project" value="UniProtKB-UniRule"/>
</dbReference>
<dbReference type="SUPFAM" id="SSF89550">
    <property type="entry name" value="PHP domain-like"/>
    <property type="match status" value="1"/>
</dbReference>
<dbReference type="CDD" id="cd07434">
    <property type="entry name" value="PHP_PolIIIA_DnaE2"/>
    <property type="match status" value="1"/>
</dbReference>
<dbReference type="Gene3D" id="1.10.150.870">
    <property type="match status" value="1"/>
</dbReference>
<dbReference type="PANTHER" id="PTHR32294:SF4">
    <property type="entry name" value="ERROR-PRONE DNA POLYMERASE"/>
    <property type="match status" value="1"/>
</dbReference>
<comment type="caution">
    <text evidence="15">The sequence shown here is derived from an EMBL/GenBank/DDBJ whole genome shotgun (WGS) entry which is preliminary data.</text>
</comment>
<dbReference type="AlphaFoldDB" id="A0A2S5TFE6"/>
<proteinExistence type="inferred from homology"/>
<evidence type="ECO:0000256" key="1">
    <source>
        <dbReference type="ARBA" id="ARBA00004496"/>
    </source>
</evidence>
<evidence type="ECO:0000256" key="11">
    <source>
        <dbReference type="ARBA" id="ARBA00023204"/>
    </source>
</evidence>
<keyword evidence="8 13" id="KW-0235">DNA replication</keyword>
<dbReference type="InterPro" id="IPR004013">
    <property type="entry name" value="PHP_dom"/>
</dbReference>
<dbReference type="GO" id="GO:0006281">
    <property type="term" value="P:DNA repair"/>
    <property type="evidence" value="ECO:0007669"/>
    <property type="project" value="UniProtKB-UniRule"/>
</dbReference>
<dbReference type="GO" id="GO:0005737">
    <property type="term" value="C:cytoplasm"/>
    <property type="evidence" value="ECO:0007669"/>
    <property type="project" value="UniProtKB-SubCell"/>
</dbReference>
<keyword evidence="9 13" id="KW-0227">DNA damage</keyword>
<dbReference type="Pfam" id="PF17657">
    <property type="entry name" value="DNA_pol3_finger"/>
    <property type="match status" value="1"/>
</dbReference>
<dbReference type="Pfam" id="PF02811">
    <property type="entry name" value="PHP"/>
    <property type="match status" value="1"/>
</dbReference>
<reference evidence="15 16" key="1">
    <citation type="submission" date="2018-02" db="EMBL/GenBank/DDBJ databases">
        <title>Genome sequencing of Solimonas sp. HR-BB.</title>
        <authorList>
            <person name="Lee Y."/>
            <person name="Jeon C.O."/>
        </authorList>
    </citation>
    <scope>NUCLEOTIDE SEQUENCE [LARGE SCALE GENOMIC DNA]</scope>
    <source>
        <strain evidence="15 16">HR-BB</strain>
    </source>
</reference>
<evidence type="ECO:0000256" key="13">
    <source>
        <dbReference type="HAMAP-Rule" id="MF_01902"/>
    </source>
</evidence>
<dbReference type="EMBL" id="PSNW01000006">
    <property type="protein sequence ID" value="PPE73704.1"/>
    <property type="molecule type" value="Genomic_DNA"/>
</dbReference>
<organism evidence="15 16">
    <name type="scientific">Solimonas fluminis</name>
    <dbReference type="NCBI Taxonomy" id="2086571"/>
    <lineage>
        <taxon>Bacteria</taxon>
        <taxon>Pseudomonadati</taxon>
        <taxon>Pseudomonadota</taxon>
        <taxon>Gammaproteobacteria</taxon>
        <taxon>Nevskiales</taxon>
        <taxon>Nevskiaceae</taxon>
        <taxon>Solimonas</taxon>
    </lineage>
</organism>
<dbReference type="CDD" id="cd04485">
    <property type="entry name" value="DnaE_OBF"/>
    <property type="match status" value="1"/>
</dbReference>
<dbReference type="InterPro" id="IPR029460">
    <property type="entry name" value="DNAPol_HHH"/>
</dbReference>
<feature type="domain" description="Polymerase/histidinol phosphatase N-terminal" evidence="14">
    <location>
        <begin position="4"/>
        <end position="71"/>
    </location>
</feature>
<evidence type="ECO:0000256" key="10">
    <source>
        <dbReference type="ARBA" id="ARBA00022932"/>
    </source>
</evidence>
<evidence type="ECO:0000256" key="5">
    <source>
        <dbReference type="ARBA" id="ARBA00022490"/>
    </source>
</evidence>
<keyword evidence="7 13" id="KW-0548">Nucleotidyltransferase</keyword>
<comment type="function">
    <text evidence="13">DNA polymerase involved in damage-induced mutagenesis and translesion synthesis (TLS). It is not the major replicative DNA polymerase.</text>
</comment>
<keyword evidence="6 13" id="KW-0808">Transferase</keyword>
<dbReference type="RefSeq" id="WP_104230765.1">
    <property type="nucleotide sequence ID" value="NZ_PSNW01000006.1"/>
</dbReference>
<evidence type="ECO:0000256" key="8">
    <source>
        <dbReference type="ARBA" id="ARBA00022705"/>
    </source>
</evidence>
<dbReference type="NCBIfam" id="TIGR00594">
    <property type="entry name" value="polc"/>
    <property type="match status" value="1"/>
</dbReference>
<dbReference type="InterPro" id="IPR011708">
    <property type="entry name" value="DNA_pol3_alpha_NTPase_dom"/>
</dbReference>
<evidence type="ECO:0000256" key="7">
    <source>
        <dbReference type="ARBA" id="ARBA00022695"/>
    </source>
</evidence>
<dbReference type="PANTHER" id="PTHR32294">
    <property type="entry name" value="DNA POLYMERASE III SUBUNIT ALPHA"/>
    <property type="match status" value="1"/>
</dbReference>
<dbReference type="SMART" id="SM00481">
    <property type="entry name" value="POLIIIAc"/>
    <property type="match status" value="1"/>
</dbReference>
<dbReference type="InterPro" id="IPR003141">
    <property type="entry name" value="Pol/His_phosphatase_N"/>
</dbReference>
<dbReference type="HAMAP" id="MF_01902">
    <property type="entry name" value="DNApol_error_prone"/>
    <property type="match status" value="1"/>
</dbReference>
<dbReference type="InterPro" id="IPR004365">
    <property type="entry name" value="NA-bd_OB_tRNA"/>
</dbReference>
<keyword evidence="5 13" id="KW-0963">Cytoplasm</keyword>
<evidence type="ECO:0000256" key="2">
    <source>
        <dbReference type="ARBA" id="ARBA00007391"/>
    </source>
</evidence>
<comment type="similarity">
    <text evidence="2 13">Belongs to the DNA polymerase type-C family. DnaE2 subfamily.</text>
</comment>
<dbReference type="Pfam" id="PF01336">
    <property type="entry name" value="tRNA_anti-codon"/>
    <property type="match status" value="1"/>
</dbReference>